<keyword evidence="4" id="KW-0479">Metal-binding</keyword>
<evidence type="ECO:0000256" key="6">
    <source>
        <dbReference type="ARBA" id="ARBA00022786"/>
    </source>
</evidence>
<name>A0AAN8ZDL4_9MAGN</name>
<dbReference type="SUPFAM" id="SSF57850">
    <property type="entry name" value="RING/U-box"/>
    <property type="match status" value="1"/>
</dbReference>
<feature type="compositionally biased region" description="Polar residues" evidence="9">
    <location>
        <begin position="311"/>
        <end position="320"/>
    </location>
</feature>
<evidence type="ECO:0000256" key="7">
    <source>
        <dbReference type="ARBA" id="ARBA00022833"/>
    </source>
</evidence>
<keyword evidence="5 8" id="KW-0863">Zinc-finger</keyword>
<dbReference type="InterPro" id="IPR013083">
    <property type="entry name" value="Znf_RING/FYVE/PHD"/>
</dbReference>
<dbReference type="Gene3D" id="3.30.40.10">
    <property type="entry name" value="Zinc/RING finger domain, C3HC4 (zinc finger)"/>
    <property type="match status" value="1"/>
</dbReference>
<dbReference type="GO" id="GO:0008270">
    <property type="term" value="F:zinc ion binding"/>
    <property type="evidence" value="ECO:0007669"/>
    <property type="project" value="UniProtKB-KW"/>
</dbReference>
<evidence type="ECO:0000256" key="4">
    <source>
        <dbReference type="ARBA" id="ARBA00022723"/>
    </source>
</evidence>
<reference evidence="11 12" key="1">
    <citation type="submission" date="2023-12" db="EMBL/GenBank/DDBJ databases">
        <title>A high-quality genome assembly for Dillenia turbinata (Dilleniales).</title>
        <authorList>
            <person name="Chanderbali A."/>
        </authorList>
    </citation>
    <scope>NUCLEOTIDE SEQUENCE [LARGE SCALE GENOMIC DNA]</scope>
    <source>
        <strain evidence="11">LSX21</strain>
        <tissue evidence="11">Leaf</tissue>
    </source>
</reference>
<dbReference type="EC" id="2.3.2.27" evidence="2"/>
<keyword evidence="6" id="KW-0833">Ubl conjugation pathway</keyword>
<feature type="domain" description="RING-type" evidence="10">
    <location>
        <begin position="507"/>
        <end position="548"/>
    </location>
</feature>
<evidence type="ECO:0000313" key="11">
    <source>
        <dbReference type="EMBL" id="KAK6934216.1"/>
    </source>
</evidence>
<dbReference type="InterPro" id="IPR001841">
    <property type="entry name" value="Znf_RING"/>
</dbReference>
<feature type="region of interest" description="Disordered" evidence="9">
    <location>
        <begin position="299"/>
        <end position="320"/>
    </location>
</feature>
<evidence type="ECO:0000256" key="5">
    <source>
        <dbReference type="ARBA" id="ARBA00022771"/>
    </source>
</evidence>
<dbReference type="InterPro" id="IPR045191">
    <property type="entry name" value="MBR1/2-like"/>
</dbReference>
<evidence type="ECO:0000313" key="12">
    <source>
        <dbReference type="Proteomes" id="UP001370490"/>
    </source>
</evidence>
<dbReference type="AlphaFoldDB" id="A0AAN8ZDL4"/>
<dbReference type="CDD" id="cd16469">
    <property type="entry name" value="RING-H2_RNF24-like"/>
    <property type="match status" value="1"/>
</dbReference>
<dbReference type="GO" id="GO:0005634">
    <property type="term" value="C:nucleus"/>
    <property type="evidence" value="ECO:0007669"/>
    <property type="project" value="TreeGrafter"/>
</dbReference>
<sequence>MLCIGCDTINHLEMSQLTDLEMSQPGEGHLHPEPCIFLGNAANYPQPNIYSPFPASGNAVNHGFCQLPENHVNAVFYGMPPYNGVQQRHPSANLHSGIGIPPSFYDPYMTVPSGAGVFPLPPSHGSCQLPPSSNYGVIGLSVDEYGGNNQFMDGLRGSCKRKNFEGVPGYAHQLTAAGSSSSSVAPIDTRHFEAGVTAVMASTPFPVPQYRGIVNLSNSEGGSHRTVRNRSGATGLDPFPAHNHSYLVQGNYVGHSLQPVGSPWLDQQLSSNRGAGGTLMWSQATAIPYIHDSNFSGPSVDTRNSDVDSYHNASGNRSSSDLLHPFPVNQRHNLNHQSIQGLGGHNVNFIPQTQASSHGHPATNLYRHGPGNHSQDMEMGLRHPAPVPSGGLRMYQPHRRGVIPETTLRHHNIAHFRVLPTDEIAILEVPGFYDVGNAIDHHQDMRLDIDDMSYEELLALAERIGNVSTGLSEETILTHLRMKIFNYSTKSTNLEERGCAEQETNSCIICLEDYANQDKVGILDCGHEYHADCLKKWLVVKNVCPICKSSAMATEEKKAERSI</sequence>
<evidence type="ECO:0000256" key="8">
    <source>
        <dbReference type="PROSITE-ProRule" id="PRU00175"/>
    </source>
</evidence>
<dbReference type="Pfam" id="PF13639">
    <property type="entry name" value="zf-RING_2"/>
    <property type="match status" value="1"/>
</dbReference>
<dbReference type="PANTHER" id="PTHR22937">
    <property type="entry name" value="E3 UBIQUITIN-PROTEIN LIGASE RNF165"/>
    <property type="match status" value="1"/>
</dbReference>
<dbReference type="Proteomes" id="UP001370490">
    <property type="component" value="Unassembled WGS sequence"/>
</dbReference>
<proteinExistence type="predicted"/>
<keyword evidence="12" id="KW-1185">Reference proteome</keyword>
<protein>
    <recommendedName>
        <fullName evidence="2">RING-type E3 ubiquitin transferase</fullName>
        <ecNumber evidence="2">2.3.2.27</ecNumber>
    </recommendedName>
</protein>
<evidence type="ECO:0000256" key="9">
    <source>
        <dbReference type="SAM" id="MobiDB-lite"/>
    </source>
</evidence>
<evidence type="ECO:0000259" key="10">
    <source>
        <dbReference type="PROSITE" id="PS50089"/>
    </source>
</evidence>
<evidence type="ECO:0000256" key="3">
    <source>
        <dbReference type="ARBA" id="ARBA00022679"/>
    </source>
</evidence>
<dbReference type="PROSITE" id="PS50089">
    <property type="entry name" value="ZF_RING_2"/>
    <property type="match status" value="1"/>
</dbReference>
<comment type="caution">
    <text evidence="11">The sequence shown here is derived from an EMBL/GenBank/DDBJ whole genome shotgun (WGS) entry which is preliminary data.</text>
</comment>
<dbReference type="GO" id="GO:0061630">
    <property type="term" value="F:ubiquitin protein ligase activity"/>
    <property type="evidence" value="ECO:0007669"/>
    <property type="project" value="UniProtKB-EC"/>
</dbReference>
<organism evidence="11 12">
    <name type="scientific">Dillenia turbinata</name>
    <dbReference type="NCBI Taxonomy" id="194707"/>
    <lineage>
        <taxon>Eukaryota</taxon>
        <taxon>Viridiplantae</taxon>
        <taxon>Streptophyta</taxon>
        <taxon>Embryophyta</taxon>
        <taxon>Tracheophyta</taxon>
        <taxon>Spermatophyta</taxon>
        <taxon>Magnoliopsida</taxon>
        <taxon>eudicotyledons</taxon>
        <taxon>Gunneridae</taxon>
        <taxon>Pentapetalae</taxon>
        <taxon>Dilleniales</taxon>
        <taxon>Dilleniaceae</taxon>
        <taxon>Dillenia</taxon>
    </lineage>
</organism>
<dbReference type="EMBL" id="JBAMMX010000008">
    <property type="protein sequence ID" value="KAK6934216.1"/>
    <property type="molecule type" value="Genomic_DNA"/>
</dbReference>
<evidence type="ECO:0000256" key="1">
    <source>
        <dbReference type="ARBA" id="ARBA00000900"/>
    </source>
</evidence>
<keyword evidence="3" id="KW-0808">Transferase</keyword>
<gene>
    <name evidence="11" type="ORF">RJ641_034371</name>
</gene>
<accession>A0AAN8ZDL4</accession>
<dbReference type="SMART" id="SM00184">
    <property type="entry name" value="RING"/>
    <property type="match status" value="1"/>
</dbReference>
<evidence type="ECO:0000256" key="2">
    <source>
        <dbReference type="ARBA" id="ARBA00012483"/>
    </source>
</evidence>
<keyword evidence="7" id="KW-0862">Zinc</keyword>
<dbReference type="PANTHER" id="PTHR22937:SF222">
    <property type="entry name" value="RING-TYPE E3 UBIQUITIN TRANSFERASE"/>
    <property type="match status" value="1"/>
</dbReference>
<comment type="catalytic activity">
    <reaction evidence="1">
        <text>S-ubiquitinyl-[E2 ubiquitin-conjugating enzyme]-L-cysteine + [acceptor protein]-L-lysine = [E2 ubiquitin-conjugating enzyme]-L-cysteine + N(6)-ubiquitinyl-[acceptor protein]-L-lysine.</text>
        <dbReference type="EC" id="2.3.2.27"/>
    </reaction>
</comment>